<evidence type="ECO:0000256" key="4">
    <source>
        <dbReference type="ARBA" id="ARBA00022692"/>
    </source>
</evidence>
<dbReference type="SUPFAM" id="SSF56935">
    <property type="entry name" value="Porins"/>
    <property type="match status" value="1"/>
</dbReference>
<dbReference type="SUPFAM" id="SSF49464">
    <property type="entry name" value="Carboxypeptidase regulatory domain-like"/>
    <property type="match status" value="1"/>
</dbReference>
<evidence type="ECO:0000256" key="7">
    <source>
        <dbReference type="SAM" id="MobiDB-lite"/>
    </source>
</evidence>
<name>A0ABU8J9R6_9GAMM</name>
<protein>
    <submittedName>
        <fullName evidence="10">TonB-dependent receptor</fullName>
    </submittedName>
</protein>
<evidence type="ECO:0000256" key="5">
    <source>
        <dbReference type="ARBA" id="ARBA00023136"/>
    </source>
</evidence>
<accession>A0ABU8J9R6</accession>
<feature type="compositionally biased region" description="Polar residues" evidence="7">
    <location>
        <begin position="142"/>
        <end position="160"/>
    </location>
</feature>
<dbReference type="Gene3D" id="2.60.40.1120">
    <property type="entry name" value="Carboxypeptidase-like, regulatory domain"/>
    <property type="match status" value="1"/>
</dbReference>
<evidence type="ECO:0000256" key="3">
    <source>
        <dbReference type="ARBA" id="ARBA00022452"/>
    </source>
</evidence>
<keyword evidence="3" id="KW-1134">Transmembrane beta strand</keyword>
<dbReference type="InterPro" id="IPR036942">
    <property type="entry name" value="Beta-barrel_TonB_sf"/>
</dbReference>
<comment type="subcellular location">
    <subcellularLocation>
        <location evidence="1">Cell outer membrane</location>
        <topology evidence="1">Multi-pass membrane protein</topology>
    </subcellularLocation>
</comment>
<organism evidence="10 11">
    <name type="scientific">Fulvimonas yonginensis</name>
    <dbReference type="NCBI Taxonomy" id="1495200"/>
    <lineage>
        <taxon>Bacteria</taxon>
        <taxon>Pseudomonadati</taxon>
        <taxon>Pseudomonadota</taxon>
        <taxon>Gammaproteobacteria</taxon>
        <taxon>Lysobacterales</taxon>
        <taxon>Rhodanobacteraceae</taxon>
        <taxon>Fulvimonas</taxon>
    </lineage>
</organism>
<dbReference type="InterPro" id="IPR008969">
    <property type="entry name" value="CarboxyPept-like_regulatory"/>
</dbReference>
<sequence>MNRSFRAKALPFAIASLLAIGAPAIAQNVTSSAVSGRVVDASGQPVAGATVQIVHEPSGTTKVVTTDADGRYTAQGLRVGGPFDITATKSGMTQAEQDNVYLQLGQSSAVNLKMAPVEAQNLAGVTVTASALMQTFTPDNKGLSTNVSGRQLESTPQGNRSIDDIARLDPRINVSDQGDGSISMAGLPNRYNNISVDGISQGDPFGLNANGLPYQGSPISVDTIAEYNISTANFDVTSDTVGADVNAVTKSGTNDFHGSVYYAYRNANKMVGDAGWLDHDAPGYKYTGYSRDWTGGVTLGGPIIKDKLFFFVSAEQEKTTGIGADSANGLDTSLGNGPSTSNKISPGDLQRVIDTAKALGLQPGSFGAGGVTLEDKRYLGKIDWNITNNHRASLTYQYTKETQPIVQGNSSNQIGLSSYWYTKDSLTKNGALQFFDDWTENFSTEAKVSYQSFEQLAGNAINQPQVKVYLDPSGRGASINLGEDQYRHENAISTKKWSAFLAGTLYLGDHTLKGGIDYQRSKIYNLFGRTEHGNYTFYGLDNFAAGNYDSYFLYQPAAGYTLDDVAAKWTYTQYSPFLQDTWQVNDNLSLTYGVRVDIPQADKAPLYNPAFEQAFGYPNNTKLGAKNKVIEPRLAFNYAFDTERMTQLRGGFGLFQTTPPTVWMTNPYQNNGLTVASYSSFNPADAPFSPDPYNQNIPTGPQNPPAMDVDTIDPNFKLPSVWKTTLAFDRELPWWGMIGSVELQHIKTRNGIYYQAINIGRPTGVLPDGRYQYWATPGEFPNSRDAAANRNKAFDRASTLLTNTSKGKSDTLTLALSKPFSNDWSGSLAFSLSHATEVNPGNSSQASSGYAYVVRTNVNDEVAETADRNIARTVKLALTWQHAFFGNYNTTVSAFYDGHDGLPYSWIFSGDVNGDGITYEDPAYIPTVNDPKVSYGNASPELIQQFQDFISNDKYLSKHRGQIASRNGARYPWVNQLDMSFSQEVPGIFKGNKGVVRLDIYNFLNFLNKDWGQTVNTQFNTRTLAGYSGVNAQGQYVYFLPTDQNGNYQPQQLIRYDAGSNPTRVVSRWSAMLTLRYAF</sequence>
<dbReference type="InterPro" id="IPR057601">
    <property type="entry name" value="Oar-like_b-barrel"/>
</dbReference>
<keyword evidence="11" id="KW-1185">Reference proteome</keyword>
<evidence type="ECO:0000313" key="10">
    <source>
        <dbReference type="EMBL" id="MEI7036265.1"/>
    </source>
</evidence>
<reference evidence="10 11" key="1">
    <citation type="journal article" date="2014" name="Int. J. Syst. Evol. Microbiol.">
        <title>Fulvimonas yonginensis sp. nov., isolated from greenhouse soil, and emended description of the genus Fulvimonas.</title>
        <authorList>
            <person name="Ahn J.H."/>
            <person name="Kim S.J."/>
            <person name="Weon H.Y."/>
            <person name="Hong S.B."/>
            <person name="Seok S.J."/>
            <person name="Kwon S.W."/>
        </authorList>
    </citation>
    <scope>NUCLEOTIDE SEQUENCE [LARGE SCALE GENOMIC DNA]</scope>
    <source>
        <strain evidence="10 11">KACC 16952</strain>
    </source>
</reference>
<feature type="chain" id="PRO_5046237802" evidence="8">
    <location>
        <begin position="27"/>
        <end position="1079"/>
    </location>
</feature>
<comment type="caution">
    <text evidence="10">The sequence shown here is derived from an EMBL/GenBank/DDBJ whole genome shotgun (WGS) entry which is preliminary data.</text>
</comment>
<dbReference type="PANTHER" id="PTHR30069:SF46">
    <property type="entry name" value="OAR PROTEIN"/>
    <property type="match status" value="1"/>
</dbReference>
<evidence type="ECO:0000256" key="2">
    <source>
        <dbReference type="ARBA" id="ARBA00022448"/>
    </source>
</evidence>
<evidence type="ECO:0000259" key="9">
    <source>
        <dbReference type="Pfam" id="PF25183"/>
    </source>
</evidence>
<feature type="region of interest" description="Disordered" evidence="7">
    <location>
        <begin position="142"/>
        <end position="161"/>
    </location>
</feature>
<dbReference type="Proteomes" id="UP001381174">
    <property type="component" value="Unassembled WGS sequence"/>
</dbReference>
<feature type="domain" description="TonB-dependent transporter Oar-like beta-barrel" evidence="9">
    <location>
        <begin position="248"/>
        <end position="1022"/>
    </location>
</feature>
<keyword evidence="8" id="KW-0732">Signal</keyword>
<evidence type="ECO:0000256" key="1">
    <source>
        <dbReference type="ARBA" id="ARBA00004571"/>
    </source>
</evidence>
<keyword evidence="5" id="KW-0472">Membrane</keyword>
<keyword evidence="4" id="KW-0812">Transmembrane</keyword>
<evidence type="ECO:0000256" key="6">
    <source>
        <dbReference type="ARBA" id="ARBA00023237"/>
    </source>
</evidence>
<evidence type="ECO:0000313" key="11">
    <source>
        <dbReference type="Proteomes" id="UP001381174"/>
    </source>
</evidence>
<gene>
    <name evidence="10" type="ORF">WAT24_05790</name>
</gene>
<dbReference type="PANTHER" id="PTHR30069">
    <property type="entry name" value="TONB-DEPENDENT OUTER MEMBRANE RECEPTOR"/>
    <property type="match status" value="1"/>
</dbReference>
<proteinExistence type="predicted"/>
<evidence type="ECO:0000256" key="8">
    <source>
        <dbReference type="SAM" id="SignalP"/>
    </source>
</evidence>
<keyword evidence="6" id="KW-0998">Cell outer membrane</keyword>
<keyword evidence="10" id="KW-0675">Receptor</keyword>
<feature type="signal peptide" evidence="8">
    <location>
        <begin position="1"/>
        <end position="26"/>
    </location>
</feature>
<dbReference type="RefSeq" id="WP_336806886.1">
    <property type="nucleotide sequence ID" value="NZ_JBBBNY010000003.1"/>
</dbReference>
<keyword evidence="2" id="KW-0813">Transport</keyword>
<dbReference type="Pfam" id="PF25183">
    <property type="entry name" value="OMP_b-brl_4"/>
    <property type="match status" value="1"/>
</dbReference>
<dbReference type="InterPro" id="IPR039426">
    <property type="entry name" value="TonB-dep_rcpt-like"/>
</dbReference>
<dbReference type="EMBL" id="JBBBNY010000003">
    <property type="protein sequence ID" value="MEI7036265.1"/>
    <property type="molecule type" value="Genomic_DNA"/>
</dbReference>
<dbReference type="Pfam" id="PF13620">
    <property type="entry name" value="CarboxypepD_reg"/>
    <property type="match status" value="1"/>
</dbReference>
<dbReference type="Gene3D" id="2.40.170.20">
    <property type="entry name" value="TonB-dependent receptor, beta-barrel domain"/>
    <property type="match status" value="1"/>
</dbReference>